<reference evidence="12" key="1">
    <citation type="journal article" date="2008" name="Nat. Genet.">
        <title>The Pristionchus pacificus genome provides a unique perspective on nematode lifestyle and parasitism.</title>
        <authorList>
            <person name="Dieterich C."/>
            <person name="Clifton S.W."/>
            <person name="Schuster L.N."/>
            <person name="Chinwalla A."/>
            <person name="Delehaunty K."/>
            <person name="Dinkelacker I."/>
            <person name="Fulton L."/>
            <person name="Fulton R."/>
            <person name="Godfrey J."/>
            <person name="Minx P."/>
            <person name="Mitreva M."/>
            <person name="Roeseler W."/>
            <person name="Tian H."/>
            <person name="Witte H."/>
            <person name="Yang S.P."/>
            <person name="Wilson R.K."/>
            <person name="Sommer R.J."/>
        </authorList>
    </citation>
    <scope>NUCLEOTIDE SEQUENCE [LARGE SCALE GENOMIC DNA]</scope>
    <source>
        <strain evidence="12">PS312</strain>
    </source>
</reference>
<comment type="similarity">
    <text evidence="8">Belongs to the PP2C family.</text>
</comment>
<evidence type="ECO:0000256" key="8">
    <source>
        <dbReference type="RuleBase" id="RU003465"/>
    </source>
</evidence>
<name>A0A2A6B506_PRIPA</name>
<evidence type="ECO:0000313" key="12">
    <source>
        <dbReference type="Proteomes" id="UP000005239"/>
    </source>
</evidence>
<feature type="transmembrane region" description="Helical" evidence="10">
    <location>
        <begin position="648"/>
        <end position="665"/>
    </location>
</feature>
<keyword evidence="4 8" id="KW-0378">Hydrolase</keyword>
<feature type="region of interest" description="Disordered" evidence="9">
    <location>
        <begin position="797"/>
        <end position="831"/>
    </location>
</feature>
<dbReference type="EnsemblMetazoa" id="PPA17505.1">
    <property type="protein sequence ID" value="PPA17505.1"/>
    <property type="gene ID" value="WBGene00107059"/>
</dbReference>
<evidence type="ECO:0000256" key="3">
    <source>
        <dbReference type="ARBA" id="ARBA00022723"/>
    </source>
</evidence>
<dbReference type="Pfam" id="PF00001">
    <property type="entry name" value="7tm_1"/>
    <property type="match status" value="1"/>
</dbReference>
<feature type="transmembrane region" description="Helical" evidence="10">
    <location>
        <begin position="537"/>
        <end position="561"/>
    </location>
</feature>
<dbReference type="PRINTS" id="PR00237">
    <property type="entry name" value="GPCRRHODOPSN"/>
</dbReference>
<dbReference type="Proteomes" id="UP000005239">
    <property type="component" value="Unassembled WGS sequence"/>
</dbReference>
<evidence type="ECO:0000256" key="1">
    <source>
        <dbReference type="ARBA" id="ARBA00004370"/>
    </source>
</evidence>
<dbReference type="PROSITE" id="PS51746">
    <property type="entry name" value="PPM_2"/>
    <property type="match status" value="1"/>
</dbReference>
<keyword evidence="12" id="KW-1185">Reference proteome</keyword>
<accession>A0A2A6B506</accession>
<dbReference type="InterPro" id="IPR000222">
    <property type="entry name" value="PP2C_BS"/>
</dbReference>
<dbReference type="SUPFAM" id="SSF81321">
    <property type="entry name" value="Family A G protein-coupled receptor-like"/>
    <property type="match status" value="1"/>
</dbReference>
<keyword evidence="2 10" id="KW-0812">Transmembrane</keyword>
<dbReference type="SUPFAM" id="SSF81606">
    <property type="entry name" value="PP2C-like"/>
    <property type="match status" value="1"/>
</dbReference>
<evidence type="ECO:0000256" key="10">
    <source>
        <dbReference type="SAM" id="Phobius"/>
    </source>
</evidence>
<keyword evidence="3" id="KW-0479">Metal-binding</keyword>
<dbReference type="Pfam" id="PF00481">
    <property type="entry name" value="PP2C"/>
    <property type="match status" value="1"/>
</dbReference>
<feature type="transmembrane region" description="Helical" evidence="10">
    <location>
        <begin position="695"/>
        <end position="720"/>
    </location>
</feature>
<accession>A0A8R1UB81</accession>
<dbReference type="Gene3D" id="1.20.1070.10">
    <property type="entry name" value="Rhodopsin 7-helix transmembrane proteins"/>
    <property type="match status" value="1"/>
</dbReference>
<dbReference type="CDD" id="cd00143">
    <property type="entry name" value="PP2Cc"/>
    <property type="match status" value="1"/>
</dbReference>
<sequence length="863" mass="98612">MHTHLKDNTRRERFKKIPRSFQGAMMLGHDKEEEHSIKVRQYLYATVLLSIISLIIRFPLLRHIVVRVETVEVVFLFLFLVYYVQWVIEKVGPQMKAAHLAPFDMQHTNQFDPPSFIDLCFSDLGKYDEFWRYKHKNFSFCASQGFRDYMEDRMHFMHDPNNNLSIFGMFDGHGGQFISDFLETNFARSIRDRILRLQNRRKLSSDGLLNDYDPVVEGLVTEVHNLDDSISRLDPEKTSLTGSTLIAAVVEGQRYLTVINVGDSRAVACDGKGKMLPLSFDHKPSDKAELRRIEAAGGFVTYEDVPRVQGILAVSRSFGDTLLKRLGVLTAHPDVRRIDLAENSLRFIIVATDGFWDVVDNEDAVKLAQEYLRTHPRQWHRVASYLVRLALSRNTHDNLLPPLFENIFFFYSPTTLLFLHTLSSLSRMSKGSPDVCNYLANNSTDYDFLIPPSSGSDEVTKINEIVYGVISPIIIIFGIIGDVLTVFTLTNPLLRKSSIIYTYLTLLAMTDLLTQVSVIPMILFLQGRVACSEAAAFYYAHIGFPLANALMGSSVYIIIFLTLSQYMAVCRPFAYGMRSRKICYILFAIAYVCNFCLNAPWAMKKTYMLIPPEARARLPYECPYVICDSVPPVWYKPYEVVREAFCRILPFLVLVFLNASILYTYRSTKQDRLKRLTNSQKRFVTEKSEKEEKRLFTLLFAICIVFFVCTIPAAPLAIFVSDTLSKNLNFQIFRAIVNLLEFTKFALNFYFYCLINPEIRSICSHVITCKKLHRPARVKGQPMTPISMYTRSTKSRELAMNGTPTGTTDSRRSSANQDGRRSSSLKKNGVLRDRANTVVQADVLADKLTVIRESETDDVGDKI</sequence>
<feature type="transmembrane region" description="Helical" evidence="10">
    <location>
        <begin position="41"/>
        <end position="58"/>
    </location>
</feature>
<feature type="transmembrane region" description="Helical" evidence="10">
    <location>
        <begin position="732"/>
        <end position="755"/>
    </location>
</feature>
<evidence type="ECO:0000256" key="2">
    <source>
        <dbReference type="ARBA" id="ARBA00022692"/>
    </source>
</evidence>
<dbReference type="AlphaFoldDB" id="A0A2A6B506"/>
<dbReference type="InterPro" id="IPR053093">
    <property type="entry name" value="GPCR-like"/>
</dbReference>
<dbReference type="GO" id="GO:0004930">
    <property type="term" value="F:G protein-coupled receptor activity"/>
    <property type="evidence" value="ECO:0007669"/>
    <property type="project" value="InterPro"/>
</dbReference>
<feature type="transmembrane region" description="Helical" evidence="10">
    <location>
        <begin position="501"/>
        <end position="525"/>
    </location>
</feature>
<protein>
    <submittedName>
        <fullName evidence="11">G protein-coupled receptor</fullName>
    </submittedName>
</protein>
<reference evidence="11" key="2">
    <citation type="submission" date="2022-06" db="UniProtKB">
        <authorList>
            <consortium name="EnsemblMetazoa"/>
        </authorList>
    </citation>
    <scope>IDENTIFICATION</scope>
    <source>
        <strain evidence="11">PS312</strain>
    </source>
</reference>
<keyword evidence="5 8" id="KW-0904">Protein phosphatase</keyword>
<dbReference type="Gene3D" id="3.60.40.10">
    <property type="entry name" value="PPM-type phosphatase domain"/>
    <property type="match status" value="1"/>
</dbReference>
<dbReference type="GO" id="GO:0046872">
    <property type="term" value="F:metal ion binding"/>
    <property type="evidence" value="ECO:0007669"/>
    <property type="project" value="UniProtKB-KW"/>
</dbReference>
<dbReference type="CDD" id="cd14978">
    <property type="entry name" value="7tmA_FMRFamide_R-like"/>
    <property type="match status" value="1"/>
</dbReference>
<feature type="transmembrane region" description="Helical" evidence="10">
    <location>
        <begin position="582"/>
        <end position="603"/>
    </location>
</feature>
<dbReference type="InterPro" id="IPR001932">
    <property type="entry name" value="PPM-type_phosphatase-like_dom"/>
</dbReference>
<dbReference type="PANTHER" id="PTHR47760">
    <property type="entry name" value="G-PROTEIN COUPLED RECEPTOR B0563.6-LIKE PROTEIN-RELATED"/>
    <property type="match status" value="1"/>
</dbReference>
<proteinExistence type="inferred from homology"/>
<dbReference type="PROSITE" id="PS01032">
    <property type="entry name" value="PPM_1"/>
    <property type="match status" value="1"/>
</dbReference>
<comment type="subcellular location">
    <subcellularLocation>
        <location evidence="1">Membrane</location>
    </subcellularLocation>
</comment>
<dbReference type="SMART" id="SM00332">
    <property type="entry name" value="PP2Cc"/>
    <property type="match status" value="1"/>
</dbReference>
<evidence type="ECO:0000313" key="11">
    <source>
        <dbReference type="EnsemblMetazoa" id="PPA17505.1"/>
    </source>
</evidence>
<evidence type="ECO:0000256" key="7">
    <source>
        <dbReference type="ARBA" id="ARBA00023136"/>
    </source>
</evidence>
<dbReference type="InterPro" id="IPR000276">
    <property type="entry name" value="GPCR_Rhodpsn"/>
</dbReference>
<dbReference type="PANTHER" id="PTHR47760:SF1">
    <property type="entry name" value="G-PROTEIN COUPLED RECEPTORS FAMILY 1 PROFILE DOMAIN-CONTAINING PROTEIN"/>
    <property type="match status" value="1"/>
</dbReference>
<organism evidence="11 12">
    <name type="scientific">Pristionchus pacificus</name>
    <name type="common">Parasitic nematode worm</name>
    <dbReference type="NCBI Taxonomy" id="54126"/>
    <lineage>
        <taxon>Eukaryota</taxon>
        <taxon>Metazoa</taxon>
        <taxon>Ecdysozoa</taxon>
        <taxon>Nematoda</taxon>
        <taxon>Chromadorea</taxon>
        <taxon>Rhabditida</taxon>
        <taxon>Rhabditina</taxon>
        <taxon>Diplogasteromorpha</taxon>
        <taxon>Diplogasteroidea</taxon>
        <taxon>Neodiplogasteridae</taxon>
        <taxon>Pristionchus</taxon>
    </lineage>
</organism>
<dbReference type="GO" id="GO:0016020">
    <property type="term" value="C:membrane"/>
    <property type="evidence" value="ECO:0007669"/>
    <property type="project" value="UniProtKB-SubCell"/>
</dbReference>
<evidence type="ECO:0000256" key="6">
    <source>
        <dbReference type="ARBA" id="ARBA00022989"/>
    </source>
</evidence>
<dbReference type="GO" id="GO:0004721">
    <property type="term" value="F:phosphoprotein phosphatase activity"/>
    <property type="evidence" value="ECO:0007669"/>
    <property type="project" value="UniProtKB-KW"/>
</dbReference>
<feature type="transmembrane region" description="Helical" evidence="10">
    <location>
        <begin position="70"/>
        <end position="88"/>
    </location>
</feature>
<evidence type="ECO:0000256" key="4">
    <source>
        <dbReference type="ARBA" id="ARBA00022801"/>
    </source>
</evidence>
<dbReference type="InterPro" id="IPR036457">
    <property type="entry name" value="PPM-type-like_dom_sf"/>
</dbReference>
<keyword evidence="7 10" id="KW-0472">Membrane</keyword>
<keyword evidence="6 10" id="KW-1133">Transmembrane helix</keyword>
<dbReference type="InterPro" id="IPR017452">
    <property type="entry name" value="GPCR_Rhodpsn_7TM"/>
</dbReference>
<dbReference type="PROSITE" id="PS50262">
    <property type="entry name" value="G_PROTEIN_RECEP_F1_2"/>
    <property type="match status" value="1"/>
</dbReference>
<feature type="compositionally biased region" description="Polar residues" evidence="9">
    <location>
        <begin position="802"/>
        <end position="817"/>
    </location>
</feature>
<evidence type="ECO:0000256" key="5">
    <source>
        <dbReference type="ARBA" id="ARBA00022912"/>
    </source>
</evidence>
<feature type="transmembrane region" description="Helical" evidence="10">
    <location>
        <begin position="465"/>
        <end position="489"/>
    </location>
</feature>
<evidence type="ECO:0000256" key="9">
    <source>
        <dbReference type="SAM" id="MobiDB-lite"/>
    </source>
</evidence>
<gene>
    <name evidence="11" type="primary">WBGene00107059</name>
</gene>